<dbReference type="RefSeq" id="WP_130651000.1">
    <property type="nucleotide sequence ID" value="NZ_BMHA01000002.1"/>
</dbReference>
<comment type="caution">
    <text evidence="2">The sequence shown here is derived from an EMBL/GenBank/DDBJ whole genome shotgun (WGS) entry which is preliminary data.</text>
</comment>
<evidence type="ECO:0000259" key="1">
    <source>
        <dbReference type="Pfam" id="PF02627"/>
    </source>
</evidence>
<dbReference type="GO" id="GO:0051920">
    <property type="term" value="F:peroxiredoxin activity"/>
    <property type="evidence" value="ECO:0007669"/>
    <property type="project" value="InterPro"/>
</dbReference>
<protein>
    <recommendedName>
        <fullName evidence="1">Carboxymuconolactone decarboxylase-like domain-containing protein</fullName>
    </recommendedName>
</protein>
<dbReference type="InterPro" id="IPR029032">
    <property type="entry name" value="AhpD-like"/>
</dbReference>
<gene>
    <name evidence="2" type="ORF">GCM10011354_04760</name>
</gene>
<dbReference type="SUPFAM" id="SSF69118">
    <property type="entry name" value="AhpD-like"/>
    <property type="match status" value="1"/>
</dbReference>
<dbReference type="Pfam" id="PF02627">
    <property type="entry name" value="CMD"/>
    <property type="match status" value="1"/>
</dbReference>
<sequence length="111" mass="11591">MSDTPDVAYLPDIYLGIRDRYPQVADALDGLGRAGEQAGPLDEREQRLTTLGIAVGALAKGAVRSNVRKALGVGCTAEEIRHVAVLAITTAGFPSAVAAMGWIDDVLAEEA</sequence>
<evidence type="ECO:0000313" key="2">
    <source>
        <dbReference type="EMBL" id="GGI03584.1"/>
    </source>
</evidence>
<proteinExistence type="predicted"/>
<evidence type="ECO:0000313" key="3">
    <source>
        <dbReference type="Proteomes" id="UP000650511"/>
    </source>
</evidence>
<feature type="domain" description="Carboxymuconolactone decarboxylase-like" evidence="1">
    <location>
        <begin position="22"/>
        <end position="104"/>
    </location>
</feature>
<name>A0A8J3A7P4_9ACTN</name>
<keyword evidence="3" id="KW-1185">Reference proteome</keyword>
<accession>A0A8J3A7P4</accession>
<organism evidence="2 3">
    <name type="scientific">Egicoccus halophilus</name>
    <dbReference type="NCBI Taxonomy" id="1670830"/>
    <lineage>
        <taxon>Bacteria</taxon>
        <taxon>Bacillati</taxon>
        <taxon>Actinomycetota</taxon>
        <taxon>Nitriliruptoria</taxon>
        <taxon>Egicoccales</taxon>
        <taxon>Egicoccaceae</taxon>
        <taxon>Egicoccus</taxon>
    </lineage>
</organism>
<dbReference type="Gene3D" id="1.20.1290.10">
    <property type="entry name" value="AhpD-like"/>
    <property type="match status" value="1"/>
</dbReference>
<dbReference type="AlphaFoldDB" id="A0A8J3A7P4"/>
<reference evidence="2" key="2">
    <citation type="submission" date="2020-09" db="EMBL/GenBank/DDBJ databases">
        <authorList>
            <person name="Sun Q."/>
            <person name="Zhou Y."/>
        </authorList>
    </citation>
    <scope>NUCLEOTIDE SEQUENCE</scope>
    <source>
        <strain evidence="2">CGMCC 1.14988</strain>
    </source>
</reference>
<dbReference type="OrthoDB" id="425264at2"/>
<reference evidence="2" key="1">
    <citation type="journal article" date="2014" name="Int. J. Syst. Evol. Microbiol.">
        <title>Complete genome sequence of Corynebacterium casei LMG S-19264T (=DSM 44701T), isolated from a smear-ripened cheese.</title>
        <authorList>
            <consortium name="US DOE Joint Genome Institute (JGI-PGF)"/>
            <person name="Walter F."/>
            <person name="Albersmeier A."/>
            <person name="Kalinowski J."/>
            <person name="Ruckert C."/>
        </authorList>
    </citation>
    <scope>NUCLEOTIDE SEQUENCE</scope>
    <source>
        <strain evidence="2">CGMCC 1.14988</strain>
    </source>
</reference>
<dbReference type="InterPro" id="IPR003779">
    <property type="entry name" value="CMD-like"/>
</dbReference>
<dbReference type="EMBL" id="BMHA01000002">
    <property type="protein sequence ID" value="GGI03584.1"/>
    <property type="molecule type" value="Genomic_DNA"/>
</dbReference>
<dbReference type="Proteomes" id="UP000650511">
    <property type="component" value="Unassembled WGS sequence"/>
</dbReference>